<dbReference type="Proteomes" id="UP000326570">
    <property type="component" value="Unassembled WGS sequence"/>
</dbReference>
<evidence type="ECO:0000313" key="1">
    <source>
        <dbReference type="EMBL" id="KAA9338956.1"/>
    </source>
</evidence>
<dbReference type="AlphaFoldDB" id="A0A5N1IZQ9"/>
<accession>A0A5N1IZQ9</accession>
<evidence type="ECO:0008006" key="3">
    <source>
        <dbReference type="Google" id="ProtNLM"/>
    </source>
</evidence>
<name>A0A5N1IZQ9_9BACT</name>
<dbReference type="PANTHER" id="PTHR38733:SF1">
    <property type="entry name" value="TYPE IV METHYL-DIRECTED RESTRICTION ENZYME ECOKMCRBC"/>
    <property type="match status" value="1"/>
</dbReference>
<dbReference type="RefSeq" id="WP_150903590.1">
    <property type="nucleotide sequence ID" value="NZ_VTWT01000004.1"/>
</dbReference>
<gene>
    <name evidence="1" type="ORF">F0P94_09200</name>
</gene>
<sequence>MAIPIQNIYYLLAYAWDRLDEAEALNLDTTQFTNLFDLFAKVLVNGTTHLLKRGLDRNYQEEELLTNRLRGKILFQPSIKENTIVKAAAYCTYDELSFDVLHNQLLKATLKTLSREETLNQKIRQDIHLVLQRFPTEINNLNVKKSHLKKVKLHRNNSNYKLLLSICKLIWQELLSTEKRGEEPFKNFIRDKKRMAKLFERFLLNFYRKHLNPEDWLIKAEQLSWQLHPLANHSDKEYIPAMKTDISLISKDRYVIMDAKYYPEALKSQYDRDKIISSNLYQVFSYTQNLTSAGNQQVEGILIYPEVSNSLSLSYQYNSGNRPLIRICTINLNQNWKQIETDLLKIII</sequence>
<keyword evidence="2" id="KW-1185">Reference proteome</keyword>
<proteinExistence type="predicted"/>
<dbReference type="GO" id="GO:0009307">
    <property type="term" value="P:DNA restriction-modification system"/>
    <property type="evidence" value="ECO:0007669"/>
    <property type="project" value="InterPro"/>
</dbReference>
<dbReference type="InterPro" id="IPR019292">
    <property type="entry name" value="McrC"/>
</dbReference>
<dbReference type="InterPro" id="IPR014407">
    <property type="entry name" value="McrC_bac"/>
</dbReference>
<protein>
    <recommendedName>
        <fullName evidence="3">5-methylcytosine-specific restriction endonuclease system specificity protein McrC</fullName>
    </recommendedName>
</protein>
<dbReference type="PANTHER" id="PTHR38733">
    <property type="entry name" value="PROTEIN MCRC"/>
    <property type="match status" value="1"/>
</dbReference>
<comment type="caution">
    <text evidence="1">The sequence shown here is derived from an EMBL/GenBank/DDBJ whole genome shotgun (WGS) entry which is preliminary data.</text>
</comment>
<dbReference type="PIRSF" id="PIRSF003109">
    <property type="entry name" value="McrC"/>
    <property type="match status" value="1"/>
</dbReference>
<reference evidence="1 2" key="1">
    <citation type="submission" date="2019-09" db="EMBL/GenBank/DDBJ databases">
        <title>Genome sequence of Adhaeribacter sp. M2.</title>
        <authorList>
            <person name="Srinivasan S."/>
        </authorList>
    </citation>
    <scope>NUCLEOTIDE SEQUENCE [LARGE SCALE GENOMIC DNA]</scope>
    <source>
        <strain evidence="1 2">M2</strain>
    </source>
</reference>
<dbReference type="Pfam" id="PF10117">
    <property type="entry name" value="McrBC"/>
    <property type="match status" value="1"/>
</dbReference>
<evidence type="ECO:0000313" key="2">
    <source>
        <dbReference type="Proteomes" id="UP000326570"/>
    </source>
</evidence>
<organism evidence="1 2">
    <name type="scientific">Adhaeribacter soli</name>
    <dbReference type="NCBI Taxonomy" id="2607655"/>
    <lineage>
        <taxon>Bacteria</taxon>
        <taxon>Pseudomonadati</taxon>
        <taxon>Bacteroidota</taxon>
        <taxon>Cytophagia</taxon>
        <taxon>Cytophagales</taxon>
        <taxon>Hymenobacteraceae</taxon>
        <taxon>Adhaeribacter</taxon>
    </lineage>
</organism>
<dbReference type="EMBL" id="VTWT01000004">
    <property type="protein sequence ID" value="KAA9338956.1"/>
    <property type="molecule type" value="Genomic_DNA"/>
</dbReference>